<dbReference type="GO" id="GO:0016020">
    <property type="term" value="C:membrane"/>
    <property type="evidence" value="ECO:0007669"/>
    <property type="project" value="UniProtKB-SubCell"/>
</dbReference>
<sequence>MVQLGKRLLPLVAGAAILSLTGCWDSDEVNSLAIVVSAGFDRTEDGDIELILEIVAPEQKQSGKPPSGDQKKGDGKTIIRYAVGDTVADAQGRLQFKLPRTIYWGQLQVLVVGESLARDGFREQLDYLVRDNEIRLRVVPFVTHGKVREFFESPFLLEQTKADFLKGEAARVFHKPLTISRLVQRLSTNDNAAILPFVDVPQNGGDGGGEPYIKGYAVFNRGRMVGTMTGNSFFAAKWVMNQLKNDVQTVDLGIGSPSRVTFITIASNSRLIPSRKKGEWQMMIRVDSELSMIQNTSRLDMADPANARLLEAAVAKRIREMVKQTVHDAQRMHADIFAFGEAINRENPRGWSKLEPHWKSFYPGMEVRVEAGVNLRRIGMNSTPLGQQQKELTKP</sequence>
<dbReference type="InterPro" id="IPR057336">
    <property type="entry name" value="GerAC_N"/>
</dbReference>
<comment type="similarity">
    <text evidence="2">Belongs to the GerABKC lipoprotein family.</text>
</comment>
<keyword evidence="5" id="KW-0472">Membrane</keyword>
<evidence type="ECO:0000256" key="2">
    <source>
        <dbReference type="ARBA" id="ARBA00007886"/>
    </source>
</evidence>
<dbReference type="Proteomes" id="UP000679779">
    <property type="component" value="Unassembled WGS sequence"/>
</dbReference>
<dbReference type="InterPro" id="IPR038501">
    <property type="entry name" value="Spore_GerAC_C_sf"/>
</dbReference>
<evidence type="ECO:0000313" key="10">
    <source>
        <dbReference type="EMBL" id="GIO34388.1"/>
    </source>
</evidence>
<dbReference type="Gene3D" id="3.30.300.210">
    <property type="entry name" value="Nutrient germinant receptor protein C, domain 3"/>
    <property type="match status" value="1"/>
</dbReference>
<keyword evidence="3" id="KW-0309">Germination</keyword>
<dbReference type="InterPro" id="IPR046953">
    <property type="entry name" value="Spore_GerAC-like_C"/>
</dbReference>
<comment type="caution">
    <text evidence="10">The sequence shown here is derived from an EMBL/GenBank/DDBJ whole genome shotgun (WGS) entry which is preliminary data.</text>
</comment>
<proteinExistence type="inferred from homology"/>
<evidence type="ECO:0000256" key="4">
    <source>
        <dbReference type="ARBA" id="ARBA00022729"/>
    </source>
</evidence>
<keyword evidence="11" id="KW-1185">Reference proteome</keyword>
<gene>
    <name evidence="10" type="primary">yfkR_2</name>
    <name evidence="10" type="ORF">J2TS6_55290</name>
</gene>
<dbReference type="AlphaFoldDB" id="A0A919XN02"/>
<evidence type="ECO:0000256" key="7">
    <source>
        <dbReference type="ARBA" id="ARBA00023288"/>
    </source>
</evidence>
<organism evidence="10 11">
    <name type="scientific">Paenibacillus albilobatus</name>
    <dbReference type="NCBI Taxonomy" id="2716884"/>
    <lineage>
        <taxon>Bacteria</taxon>
        <taxon>Bacillati</taxon>
        <taxon>Bacillota</taxon>
        <taxon>Bacilli</taxon>
        <taxon>Bacillales</taxon>
        <taxon>Paenibacillaceae</taxon>
        <taxon>Paenibacillus</taxon>
    </lineage>
</organism>
<evidence type="ECO:0000259" key="9">
    <source>
        <dbReference type="Pfam" id="PF25198"/>
    </source>
</evidence>
<keyword evidence="4" id="KW-0732">Signal</keyword>
<dbReference type="PANTHER" id="PTHR35789">
    <property type="entry name" value="SPORE GERMINATION PROTEIN B3"/>
    <property type="match status" value="1"/>
</dbReference>
<keyword evidence="6" id="KW-0564">Palmitate</keyword>
<dbReference type="NCBIfam" id="TIGR02887">
    <property type="entry name" value="spore_ger_x_C"/>
    <property type="match status" value="1"/>
</dbReference>
<keyword evidence="7" id="KW-0449">Lipoprotein</keyword>
<protein>
    <submittedName>
        <fullName evidence="10">Spore germination protein YfkR</fullName>
    </submittedName>
</protein>
<dbReference type="Pfam" id="PF05504">
    <property type="entry name" value="Spore_GerAC"/>
    <property type="match status" value="1"/>
</dbReference>
<evidence type="ECO:0000256" key="1">
    <source>
        <dbReference type="ARBA" id="ARBA00004635"/>
    </source>
</evidence>
<comment type="subcellular location">
    <subcellularLocation>
        <location evidence="1">Membrane</location>
        <topology evidence="1">Lipid-anchor</topology>
    </subcellularLocation>
</comment>
<dbReference type="PANTHER" id="PTHR35789:SF1">
    <property type="entry name" value="SPORE GERMINATION PROTEIN B3"/>
    <property type="match status" value="1"/>
</dbReference>
<name>A0A919XN02_9BACL</name>
<dbReference type="Pfam" id="PF25198">
    <property type="entry name" value="Spore_GerAC_N"/>
    <property type="match status" value="1"/>
</dbReference>
<evidence type="ECO:0000256" key="6">
    <source>
        <dbReference type="ARBA" id="ARBA00023139"/>
    </source>
</evidence>
<accession>A0A919XN02</accession>
<feature type="domain" description="Spore germination protein N-terminal" evidence="9">
    <location>
        <begin position="25"/>
        <end position="199"/>
    </location>
</feature>
<evidence type="ECO:0000256" key="3">
    <source>
        <dbReference type="ARBA" id="ARBA00022544"/>
    </source>
</evidence>
<evidence type="ECO:0000259" key="8">
    <source>
        <dbReference type="Pfam" id="PF05504"/>
    </source>
</evidence>
<evidence type="ECO:0000313" key="11">
    <source>
        <dbReference type="Proteomes" id="UP000679779"/>
    </source>
</evidence>
<evidence type="ECO:0000256" key="5">
    <source>
        <dbReference type="ARBA" id="ARBA00023136"/>
    </source>
</evidence>
<dbReference type="InterPro" id="IPR008844">
    <property type="entry name" value="Spore_GerAC-like"/>
</dbReference>
<dbReference type="EMBL" id="BORQ01000010">
    <property type="protein sequence ID" value="GIO34388.1"/>
    <property type="molecule type" value="Genomic_DNA"/>
</dbReference>
<dbReference type="GO" id="GO:0009847">
    <property type="term" value="P:spore germination"/>
    <property type="evidence" value="ECO:0007669"/>
    <property type="project" value="InterPro"/>
</dbReference>
<reference evidence="10" key="1">
    <citation type="submission" date="2021-03" db="EMBL/GenBank/DDBJ databases">
        <title>Antimicrobial resistance genes in bacteria isolated from Japanese honey, and their potential for conferring macrolide and lincosamide resistance in the American foulbrood pathogen Paenibacillus larvae.</title>
        <authorList>
            <person name="Okamoto M."/>
            <person name="Kumagai M."/>
            <person name="Kanamori H."/>
            <person name="Takamatsu D."/>
        </authorList>
    </citation>
    <scope>NUCLEOTIDE SEQUENCE</scope>
    <source>
        <strain evidence="10">J2TS6</strain>
    </source>
</reference>
<dbReference type="PROSITE" id="PS51257">
    <property type="entry name" value="PROKAR_LIPOPROTEIN"/>
    <property type="match status" value="1"/>
</dbReference>
<feature type="domain" description="Spore germination GerAC-like C-terminal" evidence="8">
    <location>
        <begin position="214"/>
        <end position="379"/>
    </location>
</feature>